<proteinExistence type="inferred from homology"/>
<evidence type="ECO:0000259" key="2">
    <source>
        <dbReference type="Pfam" id="PF00144"/>
    </source>
</evidence>
<protein>
    <submittedName>
        <fullName evidence="3">Beta-lactamase domain-containing protein</fullName>
    </submittedName>
</protein>
<dbReference type="AlphaFoldDB" id="A0A8H6VWM1"/>
<dbReference type="Proteomes" id="UP000613580">
    <property type="component" value="Unassembled WGS sequence"/>
</dbReference>
<feature type="domain" description="Beta-lactamase-related" evidence="2">
    <location>
        <begin position="39"/>
        <end position="386"/>
    </location>
</feature>
<sequence length="522" mass="57200">MESVFQNNQTLRSYLSQLILPLHLRGNASTEITQDILSGYNTPGISLAVLPPTKTLEEYKQTGLLTAVFGLRDCADPSSAINADTIFQAASISKPFTAMAVLRLVAAGKLDLDADIGAYLALDTKAAIQRKALHESALVNPETAPQTPITLRLLLAHRSGLSTVSGLPGYREELQVPSTVATINGEAPANHRPIRAFTIPGLGTSYSGGGTTLVQYILMLVSGKPFPELMDELVLGPLGMKQSTYEQRLQNSQARAHHSAHQGYPDLKMGMNYPEMAAAGLRTTPSDLARGLRGVYDCLLGINDYLPANLVLEAFTEFGGWGGYGVGWAVETLQTNDDFKRVIIGHGGSNQGFQCMLKLVGDIPTDTRAPTKPPFVIAWMTNCDYGPLLGNRLTSAFGWIIEEHLKDTFVQLYFPALARTPEEMAKVNRQIQGWQKWVGKWRMSENGKATFEISEVDSQPILRVSTFDGVLQLLPAACYKPDTIVWTVRDMDVSVSMKKSKEEKLSLEVMQNFNTYAAERVE</sequence>
<dbReference type="OrthoDB" id="5946976at2759"/>
<evidence type="ECO:0000313" key="4">
    <source>
        <dbReference type="Proteomes" id="UP000613580"/>
    </source>
</evidence>
<dbReference type="EMBL" id="JACAZE010000016">
    <property type="protein sequence ID" value="KAF7296567.1"/>
    <property type="molecule type" value="Genomic_DNA"/>
</dbReference>
<evidence type="ECO:0000313" key="3">
    <source>
        <dbReference type="EMBL" id="KAF7296567.1"/>
    </source>
</evidence>
<dbReference type="Gene3D" id="3.40.710.10">
    <property type="entry name" value="DD-peptidase/beta-lactamase superfamily"/>
    <property type="match status" value="1"/>
</dbReference>
<reference evidence="3" key="1">
    <citation type="submission" date="2020-05" db="EMBL/GenBank/DDBJ databases">
        <title>Mycena genomes resolve the evolution of fungal bioluminescence.</title>
        <authorList>
            <person name="Tsai I.J."/>
        </authorList>
    </citation>
    <scope>NUCLEOTIDE SEQUENCE</scope>
    <source>
        <strain evidence="3">110903Hualien_Pintung</strain>
    </source>
</reference>
<comment type="caution">
    <text evidence="3">The sequence shown here is derived from an EMBL/GenBank/DDBJ whole genome shotgun (WGS) entry which is preliminary data.</text>
</comment>
<dbReference type="SUPFAM" id="SSF56601">
    <property type="entry name" value="beta-lactamase/transpeptidase-like"/>
    <property type="match status" value="1"/>
</dbReference>
<accession>A0A8H6VWM1</accession>
<dbReference type="InterPro" id="IPR012338">
    <property type="entry name" value="Beta-lactam/transpept-like"/>
</dbReference>
<name>A0A8H6VWM1_MYCCL</name>
<comment type="similarity">
    <text evidence="1">Belongs to the peptidase S12 family.</text>
</comment>
<keyword evidence="4" id="KW-1185">Reference proteome</keyword>
<dbReference type="PANTHER" id="PTHR46825:SF9">
    <property type="entry name" value="BETA-LACTAMASE-RELATED DOMAIN-CONTAINING PROTEIN"/>
    <property type="match status" value="1"/>
</dbReference>
<organism evidence="3 4">
    <name type="scientific">Mycena chlorophos</name>
    <name type="common">Agaric fungus</name>
    <name type="synonym">Agaricus chlorophos</name>
    <dbReference type="NCBI Taxonomy" id="658473"/>
    <lineage>
        <taxon>Eukaryota</taxon>
        <taxon>Fungi</taxon>
        <taxon>Dikarya</taxon>
        <taxon>Basidiomycota</taxon>
        <taxon>Agaricomycotina</taxon>
        <taxon>Agaricomycetes</taxon>
        <taxon>Agaricomycetidae</taxon>
        <taxon>Agaricales</taxon>
        <taxon>Marasmiineae</taxon>
        <taxon>Mycenaceae</taxon>
        <taxon>Mycena</taxon>
    </lineage>
</organism>
<dbReference type="Pfam" id="PF00144">
    <property type="entry name" value="Beta-lactamase"/>
    <property type="match status" value="1"/>
</dbReference>
<dbReference type="InterPro" id="IPR050491">
    <property type="entry name" value="AmpC-like"/>
</dbReference>
<gene>
    <name evidence="3" type="ORF">HMN09_01063800</name>
</gene>
<dbReference type="PANTHER" id="PTHR46825">
    <property type="entry name" value="D-ALANYL-D-ALANINE-CARBOXYPEPTIDASE/ENDOPEPTIDASE AMPH"/>
    <property type="match status" value="1"/>
</dbReference>
<dbReference type="InterPro" id="IPR001466">
    <property type="entry name" value="Beta-lactam-related"/>
</dbReference>
<evidence type="ECO:0000256" key="1">
    <source>
        <dbReference type="ARBA" id="ARBA00038215"/>
    </source>
</evidence>